<gene>
    <name evidence="1" type="ORF">B4082_1881</name>
</gene>
<proteinExistence type="predicted"/>
<dbReference type="Proteomes" id="UP000076501">
    <property type="component" value="Unassembled WGS sequence"/>
</dbReference>
<organism evidence="1 2">
    <name type="scientific">Bacillus cereus</name>
    <dbReference type="NCBI Taxonomy" id="1396"/>
    <lineage>
        <taxon>Bacteria</taxon>
        <taxon>Bacillati</taxon>
        <taxon>Bacillota</taxon>
        <taxon>Bacilli</taxon>
        <taxon>Bacillales</taxon>
        <taxon>Bacillaceae</taxon>
        <taxon>Bacillus</taxon>
        <taxon>Bacillus cereus group</taxon>
    </lineage>
</organism>
<sequence>MIVEARVTEGVNLRENIDEIFDNKEVEYIHILNAKPGCYNCLVNRV</sequence>
<accession>A0A164G8T6</accession>
<reference evidence="1 2" key="1">
    <citation type="submission" date="2015-09" db="EMBL/GenBank/DDBJ databases">
        <title>Bacillus cereus food isolates.</title>
        <authorList>
            <person name="Boekhorst J."/>
        </authorList>
    </citation>
    <scope>NUCLEOTIDE SEQUENCE [LARGE SCALE GENOMIC DNA]</scope>
    <source>
        <strain evidence="1 2">B4082</strain>
    </source>
</reference>
<dbReference type="PATRIC" id="fig|1396.539.peg.1007"/>
<name>A0A164G8T6_BACCE</name>
<evidence type="ECO:0000313" key="2">
    <source>
        <dbReference type="Proteomes" id="UP000076501"/>
    </source>
</evidence>
<dbReference type="Pfam" id="PF06718">
    <property type="entry name" value="DUF1203"/>
    <property type="match status" value="1"/>
</dbReference>
<protein>
    <submittedName>
        <fullName evidence="1">Putative cytosolic protein</fullName>
    </submittedName>
</protein>
<evidence type="ECO:0000313" key="1">
    <source>
        <dbReference type="EMBL" id="KZD37369.1"/>
    </source>
</evidence>
<dbReference type="EMBL" id="LJKA01000030">
    <property type="protein sequence ID" value="KZD37369.1"/>
    <property type="molecule type" value="Genomic_DNA"/>
</dbReference>
<dbReference type="InterPro" id="IPR009593">
    <property type="entry name" value="DUF1203"/>
</dbReference>
<dbReference type="AlphaFoldDB" id="A0A164G8T6"/>
<comment type="caution">
    <text evidence="1">The sequence shown here is derived from an EMBL/GenBank/DDBJ whole genome shotgun (WGS) entry which is preliminary data.</text>
</comment>